<dbReference type="Pfam" id="PF00535">
    <property type="entry name" value="Glycos_transf_2"/>
    <property type="match status" value="1"/>
</dbReference>
<name>A0A433X7F1_9HYPH</name>
<dbReference type="OrthoDB" id="9771846at2"/>
<protein>
    <submittedName>
        <fullName evidence="5">Glycosyltransferase family 2 protein</fullName>
    </submittedName>
</protein>
<gene>
    <name evidence="5" type="ORF">EMQ25_11570</name>
</gene>
<evidence type="ECO:0000256" key="1">
    <source>
        <dbReference type="ARBA" id="ARBA00006739"/>
    </source>
</evidence>
<dbReference type="Proteomes" id="UP000281547">
    <property type="component" value="Unassembled WGS sequence"/>
</dbReference>
<dbReference type="EMBL" id="RZNJ01000004">
    <property type="protein sequence ID" value="RUT29973.1"/>
    <property type="molecule type" value="Genomic_DNA"/>
</dbReference>
<dbReference type="PANTHER" id="PTHR43179">
    <property type="entry name" value="RHAMNOSYLTRANSFERASE WBBL"/>
    <property type="match status" value="1"/>
</dbReference>
<feature type="domain" description="Glycosyltransferase 2-like" evidence="4">
    <location>
        <begin position="11"/>
        <end position="161"/>
    </location>
</feature>
<dbReference type="SUPFAM" id="SSF53448">
    <property type="entry name" value="Nucleotide-diphospho-sugar transferases"/>
    <property type="match status" value="1"/>
</dbReference>
<keyword evidence="6" id="KW-1185">Reference proteome</keyword>
<reference evidence="5 6" key="1">
    <citation type="journal article" date="2016" name="Int. J. Syst. Evol. Microbiol.">
        <title>Arsenicitalea aurantiaca gen. nov., sp. nov., a new member of the family Hyphomicrobiaceae, isolated from high-arsenic sediment.</title>
        <authorList>
            <person name="Mu Y."/>
            <person name="Zhou L."/>
            <person name="Zeng X.C."/>
            <person name="Liu L."/>
            <person name="Pan Y."/>
            <person name="Chen X."/>
            <person name="Wang J."/>
            <person name="Li S."/>
            <person name="Li W.J."/>
            <person name="Wang Y."/>
        </authorList>
    </citation>
    <scope>NUCLEOTIDE SEQUENCE [LARGE SCALE GENOMIC DNA]</scope>
    <source>
        <strain evidence="5 6">42-50</strain>
    </source>
</reference>
<dbReference type="InterPro" id="IPR029044">
    <property type="entry name" value="Nucleotide-diphossugar_trans"/>
</dbReference>
<dbReference type="RefSeq" id="WP_127188753.1">
    <property type="nucleotide sequence ID" value="NZ_RZNJ01000004.1"/>
</dbReference>
<proteinExistence type="inferred from homology"/>
<dbReference type="Gene3D" id="3.90.550.10">
    <property type="entry name" value="Spore Coat Polysaccharide Biosynthesis Protein SpsA, Chain A"/>
    <property type="match status" value="1"/>
</dbReference>
<comment type="similarity">
    <text evidence="1">Belongs to the glycosyltransferase 2 family.</text>
</comment>
<dbReference type="AlphaFoldDB" id="A0A433X7F1"/>
<evidence type="ECO:0000256" key="3">
    <source>
        <dbReference type="ARBA" id="ARBA00022679"/>
    </source>
</evidence>
<keyword evidence="2" id="KW-0328">Glycosyltransferase</keyword>
<evidence type="ECO:0000313" key="6">
    <source>
        <dbReference type="Proteomes" id="UP000281547"/>
    </source>
</evidence>
<sequence>MTGNPSRIGAIVLTHNSTSDLSECLTGLIAQSYVDLKLIVVDNASRPEERARMEADFLAALPEGRVLAVADANPAVVAALPAVFLRSESNGGYSAGNNIGARLAVAAGCEAVLVANPDVRITDSDYLSGLWAEMQSVPDCVVGASRLVNLFGQDEHPLRETGFWEELLWIRQLGPRMLRPAPKVLPPTGSSPVEAEKLHGSCLLIRSQFLQDTDFFDESVFLYSEEPILAARVRGTGGRMMVFPKFRAVHAHVASAKGNSSRRMLQFITSRLYYLDNYTNYSPVKRGALRISYSMLAGLHMIRAGLRHD</sequence>
<organism evidence="5 6">
    <name type="scientific">Arsenicitalea aurantiaca</name>
    <dbReference type="NCBI Taxonomy" id="1783274"/>
    <lineage>
        <taxon>Bacteria</taxon>
        <taxon>Pseudomonadati</taxon>
        <taxon>Pseudomonadota</taxon>
        <taxon>Alphaproteobacteria</taxon>
        <taxon>Hyphomicrobiales</taxon>
        <taxon>Devosiaceae</taxon>
        <taxon>Arsenicitalea</taxon>
    </lineage>
</organism>
<evidence type="ECO:0000256" key="2">
    <source>
        <dbReference type="ARBA" id="ARBA00022676"/>
    </source>
</evidence>
<comment type="caution">
    <text evidence="5">The sequence shown here is derived from an EMBL/GenBank/DDBJ whole genome shotgun (WGS) entry which is preliminary data.</text>
</comment>
<evidence type="ECO:0000313" key="5">
    <source>
        <dbReference type="EMBL" id="RUT29973.1"/>
    </source>
</evidence>
<accession>A0A433X7F1</accession>
<dbReference type="InterPro" id="IPR001173">
    <property type="entry name" value="Glyco_trans_2-like"/>
</dbReference>
<dbReference type="GO" id="GO:0016757">
    <property type="term" value="F:glycosyltransferase activity"/>
    <property type="evidence" value="ECO:0007669"/>
    <property type="project" value="UniProtKB-KW"/>
</dbReference>
<evidence type="ECO:0000259" key="4">
    <source>
        <dbReference type="Pfam" id="PF00535"/>
    </source>
</evidence>
<keyword evidence="3 5" id="KW-0808">Transferase</keyword>
<dbReference type="PANTHER" id="PTHR43179:SF12">
    <property type="entry name" value="GALACTOFURANOSYLTRANSFERASE GLFT2"/>
    <property type="match status" value="1"/>
</dbReference>